<comment type="caution">
    <text evidence="3">The sequence shown here is derived from an EMBL/GenBank/DDBJ whole genome shotgun (WGS) entry which is preliminary data.</text>
</comment>
<proteinExistence type="predicted"/>
<organism evidence="3 4">
    <name type="scientific">Alternaria alternata</name>
    <name type="common">Alternaria rot fungus</name>
    <name type="synonym">Torula alternata</name>
    <dbReference type="NCBI Taxonomy" id="5599"/>
    <lineage>
        <taxon>Eukaryota</taxon>
        <taxon>Fungi</taxon>
        <taxon>Dikarya</taxon>
        <taxon>Ascomycota</taxon>
        <taxon>Pezizomycotina</taxon>
        <taxon>Dothideomycetes</taxon>
        <taxon>Pleosporomycetidae</taxon>
        <taxon>Pleosporales</taxon>
        <taxon>Pleosporineae</taxon>
        <taxon>Pleosporaceae</taxon>
        <taxon>Alternaria</taxon>
        <taxon>Alternaria sect. Alternaria</taxon>
        <taxon>Alternaria alternata complex</taxon>
    </lineage>
</organism>
<feature type="signal peptide" evidence="1">
    <location>
        <begin position="1"/>
        <end position="16"/>
    </location>
</feature>
<dbReference type="SUPFAM" id="SSF51322">
    <property type="entry name" value="Cyanovirin-N"/>
    <property type="match status" value="1"/>
</dbReference>
<feature type="chain" id="PRO_5020321764" description="Cyanovirin-N domain-containing protein" evidence="1">
    <location>
        <begin position="17"/>
        <end position="169"/>
    </location>
</feature>
<evidence type="ECO:0000259" key="2">
    <source>
        <dbReference type="Pfam" id="PF08881"/>
    </source>
</evidence>
<name>A0A4Q4MSD7_ALTAL</name>
<dbReference type="EMBL" id="PDXD01000158">
    <property type="protein sequence ID" value="RYN57769.1"/>
    <property type="molecule type" value="Genomic_DNA"/>
</dbReference>
<dbReference type="Pfam" id="PF08881">
    <property type="entry name" value="CVNH"/>
    <property type="match status" value="1"/>
</dbReference>
<dbReference type="AlphaFoldDB" id="A0A4Q4MSD7"/>
<evidence type="ECO:0000313" key="3">
    <source>
        <dbReference type="EMBL" id="RYN57769.1"/>
    </source>
</evidence>
<dbReference type="InterPro" id="IPR011058">
    <property type="entry name" value="Cyanovirin-N"/>
</dbReference>
<feature type="domain" description="Cyanovirin-N" evidence="2">
    <location>
        <begin position="61"/>
        <end position="129"/>
    </location>
</feature>
<evidence type="ECO:0000313" key="4">
    <source>
        <dbReference type="Proteomes" id="UP000291422"/>
    </source>
</evidence>
<dbReference type="InterPro" id="IPR036673">
    <property type="entry name" value="Cyanovirin-N_sf"/>
</dbReference>
<dbReference type="Proteomes" id="UP000291422">
    <property type="component" value="Unassembled WGS sequence"/>
</dbReference>
<gene>
    <name evidence="3" type="ORF">AA0117_g13198</name>
</gene>
<keyword evidence="1" id="KW-0732">Signal</keyword>
<dbReference type="Gene3D" id="2.30.60.10">
    <property type="entry name" value="Cyanovirin-N"/>
    <property type="match status" value="1"/>
</dbReference>
<accession>A0A4Q4MSD7</accession>
<protein>
    <recommendedName>
        <fullName evidence="2">Cyanovirin-N domain-containing protein</fullName>
    </recommendedName>
</protein>
<reference evidence="4" key="1">
    <citation type="journal article" date="2019" name="bioRxiv">
        <title>Genomics, evolutionary history and diagnostics of the Alternaria alternata species group including apple and Asian pear pathotypes.</title>
        <authorList>
            <person name="Armitage A.D."/>
            <person name="Cockerton H.M."/>
            <person name="Sreenivasaprasad S."/>
            <person name="Woodhall J.W."/>
            <person name="Lane C.R."/>
            <person name="Harrison R.J."/>
            <person name="Clarkson J.P."/>
        </authorList>
    </citation>
    <scope>NUCLEOTIDE SEQUENCE [LARGE SCALE GENOMIC DNA]</scope>
    <source>
        <strain evidence="4">FERA 1177</strain>
    </source>
</reference>
<sequence>MSTLVCLLMVVYFLLANRNVLGVAPRLLSHRQLLGDPDHPFLFDPSSDTASSADTPRSISECRDVQLEGSTLSAACLEASTQTVVTLAVDLDTCIANVNGILTYSAAGNASQSCSQCSVSKDLVLTCVCDSPITSLPTPATSLSLDFSSSDTGVYYTLNGMMGCMGGAV</sequence>
<evidence type="ECO:0000256" key="1">
    <source>
        <dbReference type="SAM" id="SignalP"/>
    </source>
</evidence>